<name>A0ACB8QR90_9AGAM</name>
<comment type="caution">
    <text evidence="1">The sequence shown here is derived from an EMBL/GenBank/DDBJ whole genome shotgun (WGS) entry which is preliminary data.</text>
</comment>
<dbReference type="EMBL" id="MU273503">
    <property type="protein sequence ID" value="KAI0034319.1"/>
    <property type="molecule type" value="Genomic_DNA"/>
</dbReference>
<proteinExistence type="predicted"/>
<gene>
    <name evidence="1" type="ORF">K488DRAFT_45795</name>
</gene>
<protein>
    <submittedName>
        <fullName evidence="1">Uncharacterized protein</fullName>
    </submittedName>
</protein>
<reference evidence="1" key="2">
    <citation type="journal article" date="2022" name="New Phytol.">
        <title>Evolutionary transition to the ectomycorrhizal habit in the genomes of a hyperdiverse lineage of mushroom-forming fungi.</title>
        <authorList>
            <person name="Looney B."/>
            <person name="Miyauchi S."/>
            <person name="Morin E."/>
            <person name="Drula E."/>
            <person name="Courty P.E."/>
            <person name="Kohler A."/>
            <person name="Kuo A."/>
            <person name="LaButti K."/>
            <person name="Pangilinan J."/>
            <person name="Lipzen A."/>
            <person name="Riley R."/>
            <person name="Andreopoulos W."/>
            <person name="He G."/>
            <person name="Johnson J."/>
            <person name="Nolan M."/>
            <person name="Tritt A."/>
            <person name="Barry K.W."/>
            <person name="Grigoriev I.V."/>
            <person name="Nagy L.G."/>
            <person name="Hibbett D."/>
            <person name="Henrissat B."/>
            <person name="Matheny P.B."/>
            <person name="Labbe J."/>
            <person name="Martin F.M."/>
        </authorList>
    </citation>
    <scope>NUCLEOTIDE SEQUENCE</scope>
    <source>
        <strain evidence="1">EC-137</strain>
    </source>
</reference>
<evidence type="ECO:0000313" key="1">
    <source>
        <dbReference type="EMBL" id="KAI0034319.1"/>
    </source>
</evidence>
<reference evidence="1" key="1">
    <citation type="submission" date="2021-02" db="EMBL/GenBank/DDBJ databases">
        <authorList>
            <consortium name="DOE Joint Genome Institute"/>
            <person name="Ahrendt S."/>
            <person name="Looney B.P."/>
            <person name="Miyauchi S."/>
            <person name="Morin E."/>
            <person name="Drula E."/>
            <person name="Courty P.E."/>
            <person name="Chicoki N."/>
            <person name="Fauchery L."/>
            <person name="Kohler A."/>
            <person name="Kuo A."/>
            <person name="Labutti K."/>
            <person name="Pangilinan J."/>
            <person name="Lipzen A."/>
            <person name="Riley R."/>
            <person name="Andreopoulos W."/>
            <person name="He G."/>
            <person name="Johnson J."/>
            <person name="Barry K.W."/>
            <person name="Grigoriev I.V."/>
            <person name="Nagy L."/>
            <person name="Hibbett D."/>
            <person name="Henrissat B."/>
            <person name="Matheny P.B."/>
            <person name="Labbe J."/>
            <person name="Martin F."/>
        </authorList>
    </citation>
    <scope>NUCLEOTIDE SEQUENCE</scope>
    <source>
        <strain evidence="1">EC-137</strain>
    </source>
</reference>
<organism evidence="1 2">
    <name type="scientific">Vararia minispora EC-137</name>
    <dbReference type="NCBI Taxonomy" id="1314806"/>
    <lineage>
        <taxon>Eukaryota</taxon>
        <taxon>Fungi</taxon>
        <taxon>Dikarya</taxon>
        <taxon>Basidiomycota</taxon>
        <taxon>Agaricomycotina</taxon>
        <taxon>Agaricomycetes</taxon>
        <taxon>Russulales</taxon>
        <taxon>Lachnocladiaceae</taxon>
        <taxon>Vararia</taxon>
    </lineage>
</organism>
<evidence type="ECO:0000313" key="2">
    <source>
        <dbReference type="Proteomes" id="UP000814128"/>
    </source>
</evidence>
<dbReference type="Proteomes" id="UP000814128">
    <property type="component" value="Unassembled WGS sequence"/>
</dbReference>
<sequence length="310" mass="34016">MLAPAILFSFLAVIVPPAVTKPTIDTIIKSLEESNSTLLRYPTQLTQNLVPKPIHSHNDYWRDVPLLEAISFGVASVEADVWLINDTLYVGHEQAALTEDRTFESLYVQPLLNLLNMQNPKTLFTVNQTSPNGIFDTASSVPLQLLVDIKTDGSEALPFILDALDPLREAGYLTTFANNTLTESAVTVIGTGNSPLDGVKALDPRDYFFDAPLAILNDTSTNTTWDATLSPIASTDYEAVVGWSGIGQINDTARNVILTLVSDAHTRGIRARFWDTPGWPIRARDAVWTELLQDGSDWLNADDLEAATNF</sequence>
<keyword evidence="2" id="KW-1185">Reference proteome</keyword>
<accession>A0ACB8QR90</accession>